<dbReference type="Proteomes" id="UP001501337">
    <property type="component" value="Unassembled WGS sequence"/>
</dbReference>
<dbReference type="InterPro" id="IPR015867">
    <property type="entry name" value="N-reg_PII/ATP_PRibTrfase_C"/>
</dbReference>
<name>A0ABP7NR60_9GAMM</name>
<reference evidence="2" key="1">
    <citation type="journal article" date="2019" name="Int. J. Syst. Evol. Microbiol.">
        <title>The Global Catalogue of Microorganisms (GCM) 10K type strain sequencing project: providing services to taxonomists for standard genome sequencing and annotation.</title>
        <authorList>
            <consortium name="The Broad Institute Genomics Platform"/>
            <consortium name="The Broad Institute Genome Sequencing Center for Infectious Disease"/>
            <person name="Wu L."/>
            <person name="Ma J."/>
        </authorList>
    </citation>
    <scope>NUCLEOTIDE SEQUENCE [LARGE SCALE GENOMIC DNA]</scope>
    <source>
        <strain evidence="2">JCM 17555</strain>
    </source>
</reference>
<protein>
    <submittedName>
        <fullName evidence="1">YqfO family protein</fullName>
    </submittedName>
</protein>
<dbReference type="PANTHER" id="PTHR41774">
    <property type="match status" value="1"/>
</dbReference>
<proteinExistence type="predicted"/>
<dbReference type="SUPFAM" id="SSF102705">
    <property type="entry name" value="NIF3 (NGG1p interacting factor 3)-like"/>
    <property type="match status" value="1"/>
</dbReference>
<gene>
    <name evidence="1" type="ORF">GCM10022278_09310</name>
</gene>
<comment type="caution">
    <text evidence="1">The sequence shown here is derived from an EMBL/GenBank/DDBJ whole genome shotgun (WGS) entry which is preliminary data.</text>
</comment>
<dbReference type="EMBL" id="BAABBO010000001">
    <property type="protein sequence ID" value="GAA3952433.1"/>
    <property type="molecule type" value="Genomic_DNA"/>
</dbReference>
<organism evidence="1 2">
    <name type="scientific">Allohahella marinimesophila</name>
    <dbReference type="NCBI Taxonomy" id="1054972"/>
    <lineage>
        <taxon>Bacteria</taxon>
        <taxon>Pseudomonadati</taxon>
        <taxon>Pseudomonadota</taxon>
        <taxon>Gammaproteobacteria</taxon>
        <taxon>Oceanospirillales</taxon>
        <taxon>Hahellaceae</taxon>
        <taxon>Allohahella</taxon>
    </lineage>
</organism>
<sequence length="105" mass="11838">MLKLTVYIPDFALEDVKSALFDAGAGAYDNYDRCCWVVRGEGQFRPLKGSDPAIGKVGKSERVVEYKLEILVPDNLVIEVEKAIKRAHPYEVPAYDFVKLHQPEP</sequence>
<dbReference type="RefSeq" id="WP_344803742.1">
    <property type="nucleotide sequence ID" value="NZ_BAABBO010000001.1"/>
</dbReference>
<dbReference type="InterPro" id="IPR036069">
    <property type="entry name" value="DUF34/NIF3_sf"/>
</dbReference>
<keyword evidence="2" id="KW-1185">Reference proteome</keyword>
<evidence type="ECO:0000313" key="1">
    <source>
        <dbReference type="EMBL" id="GAA3952433.1"/>
    </source>
</evidence>
<dbReference type="Gene3D" id="3.30.70.120">
    <property type="match status" value="1"/>
</dbReference>
<accession>A0ABP7NR60</accession>
<dbReference type="PANTHER" id="PTHR41774:SF1">
    <property type="entry name" value="NGG1P INTERACTING FACTOR NIF3"/>
    <property type="match status" value="1"/>
</dbReference>
<evidence type="ECO:0000313" key="2">
    <source>
        <dbReference type="Proteomes" id="UP001501337"/>
    </source>
</evidence>